<evidence type="ECO:0000256" key="1">
    <source>
        <dbReference type="ARBA" id="ARBA00004123"/>
    </source>
</evidence>
<evidence type="ECO:0000256" key="2">
    <source>
        <dbReference type="ARBA" id="ARBA00007203"/>
    </source>
</evidence>
<protein>
    <recommendedName>
        <fullName evidence="7">Pre-mRNA-splicing factor SLU7</fullName>
    </recommendedName>
</protein>
<comment type="similarity">
    <text evidence="2 7">Belongs to the SLU7 family.</text>
</comment>
<dbReference type="AlphaFoldDB" id="A0A061GLJ3"/>
<reference evidence="9 10" key="1">
    <citation type="journal article" date="2013" name="Genome Biol.">
        <title>The genome sequence of the most widely cultivated cacao type and its use to identify candidate genes regulating pod color.</title>
        <authorList>
            <person name="Motamayor J.C."/>
            <person name="Mockaitis K."/>
            <person name="Schmutz J."/>
            <person name="Haiminen N."/>
            <person name="Iii D.L."/>
            <person name="Cornejo O."/>
            <person name="Findley S.D."/>
            <person name="Zheng P."/>
            <person name="Utro F."/>
            <person name="Royaert S."/>
            <person name="Saski C."/>
            <person name="Jenkins J."/>
            <person name="Podicheti R."/>
            <person name="Zhao M."/>
            <person name="Scheffler B.E."/>
            <person name="Stack J.C."/>
            <person name="Feltus F.A."/>
            <person name="Mustiga G.M."/>
            <person name="Amores F."/>
            <person name="Phillips W."/>
            <person name="Marelli J.P."/>
            <person name="May G.D."/>
            <person name="Shapiro H."/>
            <person name="Ma J."/>
            <person name="Bustamante C.D."/>
            <person name="Schnell R.J."/>
            <person name="Main D."/>
            <person name="Gilbert D."/>
            <person name="Parida L."/>
            <person name="Kuhn D.N."/>
        </authorList>
    </citation>
    <scope>NUCLEOTIDE SEQUENCE [LARGE SCALE GENOMIC DNA]</scope>
    <source>
        <strain evidence="10">cv. Matina 1-6</strain>
    </source>
</reference>
<evidence type="ECO:0000256" key="4">
    <source>
        <dbReference type="ARBA" id="ARBA00022728"/>
    </source>
</evidence>
<dbReference type="InterPro" id="IPR039974">
    <property type="entry name" value="Splicing_factor_SLU7"/>
</dbReference>
<dbReference type="eggNOG" id="KOG2560">
    <property type="taxonomic scope" value="Eukaryota"/>
</dbReference>
<evidence type="ECO:0000256" key="3">
    <source>
        <dbReference type="ARBA" id="ARBA00022664"/>
    </source>
</evidence>
<dbReference type="Pfam" id="PF11708">
    <property type="entry name" value="Slu7"/>
    <property type="match status" value="1"/>
</dbReference>
<dbReference type="STRING" id="3641.A0A061GLJ3"/>
<name>A0A061GLJ3_THECC</name>
<evidence type="ECO:0000256" key="5">
    <source>
        <dbReference type="ARBA" id="ARBA00023187"/>
    </source>
</evidence>
<gene>
    <name evidence="9" type="ORF">TCM_037829</name>
</gene>
<dbReference type="HOGENOM" id="CLU_1451150_0_0_1"/>
<keyword evidence="4 7" id="KW-0747">Spliceosome</keyword>
<organism evidence="9 10">
    <name type="scientific">Theobroma cacao</name>
    <name type="common">Cacao</name>
    <name type="synonym">Cocoa</name>
    <dbReference type="NCBI Taxonomy" id="3641"/>
    <lineage>
        <taxon>Eukaryota</taxon>
        <taxon>Viridiplantae</taxon>
        <taxon>Streptophyta</taxon>
        <taxon>Embryophyta</taxon>
        <taxon>Tracheophyta</taxon>
        <taxon>Spermatophyta</taxon>
        <taxon>Magnoliopsida</taxon>
        <taxon>eudicotyledons</taxon>
        <taxon>Gunneridae</taxon>
        <taxon>Pentapetalae</taxon>
        <taxon>rosids</taxon>
        <taxon>malvids</taxon>
        <taxon>Malvales</taxon>
        <taxon>Malvaceae</taxon>
        <taxon>Byttnerioideae</taxon>
        <taxon>Theobroma</taxon>
    </lineage>
</organism>
<comment type="subcellular location">
    <subcellularLocation>
        <location evidence="1 7">Nucleus</location>
    </subcellularLocation>
</comment>
<dbReference type="EMBL" id="CM001887">
    <property type="protein sequence ID" value="EOY30715.1"/>
    <property type="molecule type" value="Genomic_DNA"/>
</dbReference>
<dbReference type="Gramene" id="EOY30715">
    <property type="protein sequence ID" value="EOY30715"/>
    <property type="gene ID" value="TCM_037829"/>
</dbReference>
<evidence type="ECO:0000256" key="7">
    <source>
        <dbReference type="RuleBase" id="RU367071"/>
    </source>
</evidence>
<comment type="function">
    <text evidence="7">Involved in pre-mRNA splicing.</text>
</comment>
<dbReference type="InterPro" id="IPR021715">
    <property type="entry name" value="Slu7_dom"/>
</dbReference>
<evidence type="ECO:0000259" key="8">
    <source>
        <dbReference type="Pfam" id="PF11708"/>
    </source>
</evidence>
<dbReference type="PANTHER" id="PTHR12942">
    <property type="entry name" value="STEP II SPLICING FACTOR SLU7"/>
    <property type="match status" value="1"/>
</dbReference>
<evidence type="ECO:0000256" key="6">
    <source>
        <dbReference type="ARBA" id="ARBA00023242"/>
    </source>
</evidence>
<keyword evidence="6 7" id="KW-0539">Nucleus</keyword>
<proteinExistence type="inferred from homology"/>
<dbReference type="GO" id="GO:0030628">
    <property type="term" value="F:pre-mRNA 3'-splice site binding"/>
    <property type="evidence" value="ECO:0007669"/>
    <property type="project" value="UniProtKB-UniRule"/>
</dbReference>
<dbReference type="OMA" id="GVGDIWG"/>
<dbReference type="PANTHER" id="PTHR12942:SF2">
    <property type="entry name" value="PRE-MRNA-SPLICING FACTOR SLU7"/>
    <property type="match status" value="1"/>
</dbReference>
<evidence type="ECO:0000313" key="9">
    <source>
        <dbReference type="EMBL" id="EOY30715.1"/>
    </source>
</evidence>
<dbReference type="Proteomes" id="UP000026915">
    <property type="component" value="Chromosome 9"/>
</dbReference>
<evidence type="ECO:0000313" key="10">
    <source>
        <dbReference type="Proteomes" id="UP000026915"/>
    </source>
</evidence>
<feature type="domain" description="Pre-mRNA-splicing factor SLU7" evidence="8">
    <location>
        <begin position="19"/>
        <end position="60"/>
    </location>
</feature>
<comment type="subunit">
    <text evidence="7">Associated with the spliceosome.</text>
</comment>
<dbReference type="GO" id="GO:0000398">
    <property type="term" value="P:mRNA splicing, via spliceosome"/>
    <property type="evidence" value="ECO:0007669"/>
    <property type="project" value="UniProtKB-UniRule"/>
</dbReference>
<keyword evidence="5 7" id="KW-0508">mRNA splicing</keyword>
<keyword evidence="10" id="KW-1185">Reference proteome</keyword>
<sequence>MAMQQLKKRYQWSSSWDKLSERQVEYDRAGRVIKGMETLFPKSKYEEDVFIKNHTSVWGSRWKGHRWGYKCCKQKNFEIAPTTPLPSASGCKRTIRNSYCTGAAVIEAAEAATDLMKANIARKAVSEDVPPPAEEKKLATWGTDVPYDLVIDEKLLTEALKEEDERKRKYNIRWNDEVTAEDMEAYWMKKIHHDDPMKDFLNYCVILYM</sequence>
<keyword evidence="3 7" id="KW-0507">mRNA processing</keyword>
<accession>A0A061GLJ3</accession>
<dbReference type="GO" id="GO:0005681">
    <property type="term" value="C:spliceosomal complex"/>
    <property type="evidence" value="ECO:0007669"/>
    <property type="project" value="UniProtKB-UniRule"/>
</dbReference>
<dbReference type="InParanoid" id="A0A061GLJ3"/>